<feature type="compositionally biased region" description="Acidic residues" evidence="1">
    <location>
        <begin position="122"/>
        <end position="164"/>
    </location>
</feature>
<evidence type="ECO:0000313" key="2">
    <source>
        <dbReference type="EMBL" id="BBX54142.1"/>
    </source>
</evidence>
<evidence type="ECO:0000256" key="1">
    <source>
        <dbReference type="SAM" id="MobiDB-lite"/>
    </source>
</evidence>
<dbReference type="EMBL" id="AP022570">
    <property type="protein sequence ID" value="BBX54142.1"/>
    <property type="molecule type" value="Genomic_DNA"/>
</dbReference>
<accession>A0A6N4VEC4</accession>
<dbReference type="Proteomes" id="UP000466785">
    <property type="component" value="Chromosome"/>
</dbReference>
<organism evidence="2 3">
    <name type="scientific">Mycolicibacterium poriferae</name>
    <dbReference type="NCBI Taxonomy" id="39694"/>
    <lineage>
        <taxon>Bacteria</taxon>
        <taxon>Bacillati</taxon>
        <taxon>Actinomycetota</taxon>
        <taxon>Actinomycetes</taxon>
        <taxon>Mycobacteriales</taxon>
        <taxon>Mycobacteriaceae</taxon>
        <taxon>Mycolicibacterium</taxon>
    </lineage>
</organism>
<gene>
    <name evidence="2" type="ORF">MPOR_51680</name>
</gene>
<sequence length="2247" mass="228332">MCATPARHRARFQGEEASMQGFWSARSLVDPIRGGGAARHVRKTSSTYVLHIGRVGALAVSLGVGFAVANSAGVAYADSDADTSSSVSSDSQGGDTSADQQPKDAEDGAEEGGDPNPGEPVDGGDDDGSPVDDAEDVDNEEDLAVEEELDDDVVTDDTNGENVDEPGSGSGNSGPPPAVVDNGGGDAASEADDEDASVDSPVDEPVPAEPDSDVPVDELIDEVSEPVDETDRDADPQTDVVALKSVNRDSADELAVSAPEAGESVETVNVVSALVSNVVSPFADPEAPAPAPWLDAVLAWVRRQIEHTFFNKSPVFGPIESSQILTGQVLFDLNESDPNGDPLTYTIIQPEHGLVIRELITGKFVYTPTSIVAGDPLTDSFQVVISDSSEHLTGTLGAIQKVLHGIARLFGLAEADEVTVTVPVTVNPIVQLPPVIVTVGAPIFSLGGDPVKVVSSVTITDADSDRLSEATVKILTAGKASDVLDYEAQEGNPITASWDAATRTLTLSGLATKDQYEQALKAVTFSTTEGGLPRGISISVTDEHDIQSVVPGAALVTVIGLPPGILTVGTPIFTLGKSPVKVFSSVTITDLDSDELSEATVKILTAGKGSDVLGYVAPDGNPITASWDAATRTLTLSGAATVDQYEQALKAVTFSTTEGGLPRGLSVSLVDDAGVASLVPGAAVVTVIGLPPIIATLGTSIFTLGKSPVKVLSSVTITDLDSDELSEATIKILTAGKSTDVLDYVAPDGNPITASWDAASRTLTLSGAATKDQYEEALKAVTFSTTEGGLPRGLSVSLVDDAGVASLVPGAAVVTVIGLPPGILTLGTSIFTLGKSPVKVLSSVTITDLDSDELSEATVKILTAGKSTDVLDYVAPDGNPITASWDAASRTLTLSGAATKDQYEEALKAVTFSTTEGGLPRGLSVSLVDDAGVASLVPGAAVVTVIGLPPGILTVGTPIFTLGKSPVKVLSSVTITDLDSDELSEATVKILTAGKSTDVLDYVAPDGNPIAASWDAATRTLTLSGAATIDQYEQALKAVTFSTTEGGLPRGLSVSLVDDAGVASLVPGAAVVTVIGLPPGILTVGTPIFTLGKSPVKVLSSVTITDLDSDELSEATVKILTAGKAEDVLSYSAIQGNPITASWDAATQTLTLSGAATKDQYEDALKAVTFSTTEGGLPRGLSVSLVDDAGVASLVPGAAVVTVIGLPPIIATLGTSIFTLGKSPVKVFSSVTITDLDSDELSEATVKILTAGKAEDVLSYSAIQGNPITASWDAATQTLTLSGAATKDQYEDALKAVTFSTTEGGLPRGLSVSLVDDAGVSSVVPGAAVVTVIGLPPIIATLGASIFTLGKSPVKVLSSVTITDLDSDELSEATVKILTAGKAEDVLSYSAIQGNPIVATWDAETRTLTLSGLATKDQYEEALKAVTFSTTEGGLPRGLSVSLVDDAGVSSVVPGAAVVTVIGLPPGILTAGASIFTLGKSPVKVLSSVTITDLDSDELSEATVKILTAGKSQDVLGYNAIQGNPITATWDAATQTLTLSGLATKDQYEEALKAVTFSTTEGGLPRGLSVSLVDDAGVSSVVPGAAVVTVIGLPPGILTVGTPIFTLGKSPVKVLSSVTITDLDSDELSQATVKILTAGKPQDVLGYNAIQGNPITATWDAATQTLTLSGAATKDQYEEALQAVTFSTTEGGLPRGLSVSLVDDAGVSSVVPGAAVVTVIGLPPGILTAGASIFMLGKSPVKVLSSVTITDLDSDELSEATVKIVSAGKDADVLSYSAIQGNPITATWDAATRTLTLSGAATKDQYEEALKAVTFSTTEGGIARGLSVSLVDDAGVASLVPGAAVVTVIGLPPGIAVFGAPIHTIGTAPVKLVSSATITDLDSDQLSKAVLKIATLAQDGDVLGYVAPNGDPITASWDAASKTLTLSGVATKAQYEQAIEAVTFSATGGILAVRSVTISLTDETGVNTLIPASVLAGARYSLAPTVAPVGAPTYTIGKAPVRLIGAVDVGDLDSDYMSKATLKITLLAQSGDTLGYVAPNGNPITASWDAGSKTLTLQGVATKAQYEEALKAVTFSATGGALLVRTVSVNVVDDTGVESVLPGTVLANVANPLPPLVTPVGRLLAYGAGNSPVNPITAVDIADADSDYMFGATVQISDNYNNGDVLGYVAPANNPITASWNASTQILTLSGTATKAQYEAALKAVTFYATTPGGLWNLGEIRTIRIAVTDDSNVKSLAAFVPLGVTI</sequence>
<feature type="compositionally biased region" description="Low complexity" evidence="1">
    <location>
        <begin position="82"/>
        <end position="97"/>
    </location>
</feature>
<feature type="region of interest" description="Disordered" evidence="1">
    <location>
        <begin position="79"/>
        <end position="217"/>
    </location>
</feature>
<keyword evidence="3" id="KW-1185">Reference proteome</keyword>
<dbReference type="KEGG" id="mpof:MPOR_51680"/>
<name>A0A6N4VEC4_9MYCO</name>
<evidence type="ECO:0000313" key="3">
    <source>
        <dbReference type="Proteomes" id="UP000466785"/>
    </source>
</evidence>
<protein>
    <submittedName>
        <fullName evidence="2">Uncharacterized protein</fullName>
    </submittedName>
</protein>
<proteinExistence type="predicted"/>
<reference evidence="2 3" key="1">
    <citation type="journal article" date="2019" name="Emerg. Microbes Infect.">
        <title>Comprehensive subspecies identification of 175 nontuberculous mycobacteria species based on 7547 genomic profiles.</title>
        <authorList>
            <person name="Matsumoto Y."/>
            <person name="Kinjo T."/>
            <person name="Motooka D."/>
            <person name="Nabeya D."/>
            <person name="Jung N."/>
            <person name="Uechi K."/>
            <person name="Horii T."/>
            <person name="Iida T."/>
            <person name="Fujita J."/>
            <person name="Nakamura S."/>
        </authorList>
    </citation>
    <scope>NUCLEOTIDE SEQUENCE [LARGE SCALE GENOMIC DNA]</scope>
    <source>
        <strain evidence="2 3">JCM 12603</strain>
    </source>
</reference>